<dbReference type="AlphaFoldDB" id="A0A6C0B744"/>
<dbReference type="EMBL" id="MN739080">
    <property type="protein sequence ID" value="QHS87369.1"/>
    <property type="molecule type" value="Genomic_DNA"/>
</dbReference>
<proteinExistence type="predicted"/>
<accession>A0A6C0B744</accession>
<protein>
    <submittedName>
        <fullName evidence="1">Uncharacterized protein</fullName>
    </submittedName>
</protein>
<sequence>MTTTPDDIIYYEPKMVLNLTERDRSGDIDMNAFIVYDEDEDLIYVYGSRGYESRGNTTYVKYVKTFSCYNALFNFISLSMGFGTNHRLDISVNMIAGLTNYSEYSDFVSKVSRSNEIVAYDNTRITKKELMRYIFAFL</sequence>
<reference evidence="1" key="1">
    <citation type="journal article" date="2020" name="Nature">
        <title>Giant virus diversity and host interactions through global metagenomics.</title>
        <authorList>
            <person name="Schulz F."/>
            <person name="Roux S."/>
            <person name="Paez-Espino D."/>
            <person name="Jungbluth S."/>
            <person name="Walsh D.A."/>
            <person name="Denef V.J."/>
            <person name="McMahon K.D."/>
            <person name="Konstantinidis K.T."/>
            <person name="Eloe-Fadrosh E.A."/>
            <person name="Kyrpides N.C."/>
            <person name="Woyke T."/>
        </authorList>
    </citation>
    <scope>NUCLEOTIDE SEQUENCE</scope>
    <source>
        <strain evidence="1">GVMAG-M-3300010157-4</strain>
    </source>
</reference>
<organism evidence="1">
    <name type="scientific">viral metagenome</name>
    <dbReference type="NCBI Taxonomy" id="1070528"/>
    <lineage>
        <taxon>unclassified sequences</taxon>
        <taxon>metagenomes</taxon>
        <taxon>organismal metagenomes</taxon>
    </lineage>
</organism>
<name>A0A6C0B744_9ZZZZ</name>
<evidence type="ECO:0000313" key="1">
    <source>
        <dbReference type="EMBL" id="QHS87369.1"/>
    </source>
</evidence>